<gene>
    <name evidence="1" type="ORF">QNI16_06775</name>
</gene>
<comment type="caution">
    <text evidence="1">The sequence shown here is derived from an EMBL/GenBank/DDBJ whole genome shotgun (WGS) entry which is preliminary data.</text>
</comment>
<sequence length="207" mass="22466">MKRILCVVLLSGALIVVFFAFNKENATASATKVAGSLNPPLWEQSISKERAARVKRGDTMALPGKELLRLLPNCIASYQPSGTSGSSLISLMGSKYRVAEQTYKKDKKTLKVSITDYNAAYTLYNVATATFASGVAIDNNEQIVKPIALPSKEAKGWETFDKQSNKATVFVGIGERFLITIEATDQPNPQDLEKIVEGLDLGVFSGK</sequence>
<name>A0AAE3U5E6_9BACT</name>
<dbReference type="RefSeq" id="WP_313976756.1">
    <property type="nucleotide sequence ID" value="NZ_JASJOS010000003.1"/>
</dbReference>
<organism evidence="1 2">
    <name type="scientific">Xanthocytophaga flava</name>
    <dbReference type="NCBI Taxonomy" id="3048013"/>
    <lineage>
        <taxon>Bacteria</taxon>
        <taxon>Pseudomonadati</taxon>
        <taxon>Bacteroidota</taxon>
        <taxon>Cytophagia</taxon>
        <taxon>Cytophagales</taxon>
        <taxon>Rhodocytophagaceae</taxon>
        <taxon>Xanthocytophaga</taxon>
    </lineage>
</organism>
<protein>
    <submittedName>
        <fullName evidence="1">Uncharacterized protein</fullName>
    </submittedName>
</protein>
<evidence type="ECO:0000313" key="2">
    <source>
        <dbReference type="Proteomes" id="UP001241110"/>
    </source>
</evidence>
<dbReference type="EMBL" id="JASJOS010000003">
    <property type="protein sequence ID" value="MDJ1480181.1"/>
    <property type="molecule type" value="Genomic_DNA"/>
</dbReference>
<evidence type="ECO:0000313" key="1">
    <source>
        <dbReference type="EMBL" id="MDJ1480181.1"/>
    </source>
</evidence>
<dbReference type="AlphaFoldDB" id="A0AAE3U5E6"/>
<reference evidence="1" key="1">
    <citation type="submission" date="2023-05" db="EMBL/GenBank/DDBJ databases">
        <authorList>
            <person name="Zhang X."/>
        </authorList>
    </citation>
    <scope>NUCLEOTIDE SEQUENCE</scope>
    <source>
        <strain evidence="1">YF14B1</strain>
    </source>
</reference>
<accession>A0AAE3U5E6</accession>
<dbReference type="Proteomes" id="UP001241110">
    <property type="component" value="Unassembled WGS sequence"/>
</dbReference>
<proteinExistence type="predicted"/>